<feature type="compositionally biased region" description="Basic and acidic residues" evidence="1">
    <location>
        <begin position="82"/>
        <end position="92"/>
    </location>
</feature>
<proteinExistence type="predicted"/>
<evidence type="ECO:0000313" key="2">
    <source>
        <dbReference type="EMBL" id="AYV75805.1"/>
    </source>
</evidence>
<feature type="region of interest" description="Disordered" evidence="1">
    <location>
        <begin position="1"/>
        <end position="29"/>
    </location>
</feature>
<accession>A0A3G4ZLT8</accession>
<feature type="compositionally biased region" description="Low complexity" evidence="1">
    <location>
        <begin position="93"/>
        <end position="109"/>
    </location>
</feature>
<feature type="compositionally biased region" description="Basic residues" evidence="1">
    <location>
        <begin position="110"/>
        <end position="123"/>
    </location>
</feature>
<dbReference type="EMBL" id="MK071981">
    <property type="protein sequence ID" value="AYV75805.1"/>
    <property type="molecule type" value="Genomic_DNA"/>
</dbReference>
<protein>
    <submittedName>
        <fullName evidence="2">Uncharacterized protein</fullName>
    </submittedName>
</protein>
<gene>
    <name evidence="2" type="ORF">Terrestrivirus3_74</name>
</gene>
<name>A0A3G4ZLT8_9VIRU</name>
<organism evidence="2">
    <name type="scientific">Terrestrivirus sp</name>
    <dbReference type="NCBI Taxonomy" id="2487775"/>
    <lineage>
        <taxon>Viruses</taxon>
        <taxon>Varidnaviria</taxon>
        <taxon>Bamfordvirae</taxon>
        <taxon>Nucleocytoviricota</taxon>
        <taxon>Megaviricetes</taxon>
        <taxon>Imitervirales</taxon>
        <taxon>Mimiviridae</taxon>
        <taxon>Klosneuvirinae</taxon>
    </lineage>
</organism>
<reference evidence="2" key="1">
    <citation type="submission" date="2018-10" db="EMBL/GenBank/DDBJ databases">
        <title>Hidden diversity of soil giant viruses.</title>
        <authorList>
            <person name="Schulz F."/>
            <person name="Alteio L."/>
            <person name="Goudeau D."/>
            <person name="Ryan E.M."/>
            <person name="Malmstrom R.R."/>
            <person name="Blanchard J."/>
            <person name="Woyke T."/>
        </authorList>
    </citation>
    <scope>NUCLEOTIDE SEQUENCE</scope>
    <source>
        <strain evidence="2">TEV1</strain>
    </source>
</reference>
<sequence>MEETTPTKFIDPIDPIDTTKQSEQNSDTVSKKTTVIEDIGDIWADVLDCVDRNSSTNTNLVKSEMINISGDIFDEVLHYHEPVRKDEKKDSKSTTSQSTIQNIQNTKLNTNKKNKHKFTKLKI</sequence>
<evidence type="ECO:0000256" key="1">
    <source>
        <dbReference type="SAM" id="MobiDB-lite"/>
    </source>
</evidence>
<feature type="region of interest" description="Disordered" evidence="1">
    <location>
        <begin position="82"/>
        <end position="123"/>
    </location>
</feature>
<feature type="compositionally biased region" description="Polar residues" evidence="1">
    <location>
        <begin position="18"/>
        <end position="29"/>
    </location>
</feature>